<dbReference type="AlphaFoldDB" id="A0A4R2RFW7"/>
<dbReference type="OrthoDB" id="9771212at2"/>
<dbReference type="InterPro" id="IPR014998">
    <property type="entry name" value="DUF1848"/>
</dbReference>
<dbReference type="RefSeq" id="WP_131919847.1">
    <property type="nucleotide sequence ID" value="NZ_JAOQNU010000020.1"/>
</dbReference>
<dbReference type="Proteomes" id="UP000294813">
    <property type="component" value="Unassembled WGS sequence"/>
</dbReference>
<accession>A0A4R2RFW7</accession>
<reference evidence="1 2" key="1">
    <citation type="submission" date="2019-03" db="EMBL/GenBank/DDBJ databases">
        <title>Genomic Encyclopedia of Type Strains, Phase IV (KMG-IV): sequencing the most valuable type-strain genomes for metagenomic binning, comparative biology and taxonomic classification.</title>
        <authorList>
            <person name="Goeker M."/>
        </authorList>
    </citation>
    <scope>NUCLEOTIDE SEQUENCE [LARGE SCALE GENOMIC DNA]</scope>
    <source>
        <strain evidence="1 2">DSM 11170</strain>
    </source>
</reference>
<dbReference type="Pfam" id="PF08902">
    <property type="entry name" value="DUF1848"/>
    <property type="match status" value="1"/>
</dbReference>
<protein>
    <submittedName>
        <fullName evidence="1">Uncharacterized protein DUF1848</fullName>
    </submittedName>
</protein>
<keyword evidence="2" id="KW-1185">Reference proteome</keyword>
<comment type="caution">
    <text evidence="1">The sequence shown here is derived from an EMBL/GenBank/DDBJ whole genome shotgun (WGS) entry which is preliminary data.</text>
</comment>
<name>A0A4R2RFW7_9FIRM</name>
<sequence>MSIFDGKPIDANKKEANKIILSASRMTDMPKYYPKDLIDEVEKRYVKGMNIHTLVLWTKHPRALLANPLLEYLEKLKKRNIPLYIQLTITGLGEMILGTKKDGKPLVLEPNSPPYIDSLDAIPSLIQLVENPQRIRLRIDPIVRIIDFNQKIFNSLFLFENIVEKASGYGIKHFSFSFLENGMHRKVDKRFKDLGCTIYPPSNDEREKTKVWLKKLEDKYNILISACCVQGFPVTRCIDGELLSQLHPDKEVTSLQQPKKRALCGCTHSIDIGGWPPKKCYTGCDYCYANSQYID</sequence>
<organism evidence="1 2">
    <name type="scientific">Heliophilum fasciatum</name>
    <dbReference type="NCBI Taxonomy" id="35700"/>
    <lineage>
        <taxon>Bacteria</taxon>
        <taxon>Bacillati</taxon>
        <taxon>Bacillota</taxon>
        <taxon>Clostridia</taxon>
        <taxon>Eubacteriales</taxon>
        <taxon>Heliobacteriaceae</taxon>
        <taxon>Heliophilum</taxon>
    </lineage>
</organism>
<evidence type="ECO:0000313" key="1">
    <source>
        <dbReference type="EMBL" id="TCP62540.1"/>
    </source>
</evidence>
<evidence type="ECO:0000313" key="2">
    <source>
        <dbReference type="Proteomes" id="UP000294813"/>
    </source>
</evidence>
<dbReference type="EMBL" id="SLXT01000021">
    <property type="protein sequence ID" value="TCP62540.1"/>
    <property type="molecule type" value="Genomic_DNA"/>
</dbReference>
<gene>
    <name evidence="1" type="ORF">EDD73_12138</name>
</gene>
<proteinExistence type="predicted"/>